<comment type="caution">
    <text evidence="1">The sequence shown here is derived from an EMBL/GenBank/DDBJ whole genome shotgun (WGS) entry which is preliminary data.</text>
</comment>
<keyword evidence="2" id="KW-1185">Reference proteome</keyword>
<organism evidence="1 2">
    <name type="scientific">Goodea atripinnis</name>
    <dbReference type="NCBI Taxonomy" id="208336"/>
    <lineage>
        <taxon>Eukaryota</taxon>
        <taxon>Metazoa</taxon>
        <taxon>Chordata</taxon>
        <taxon>Craniata</taxon>
        <taxon>Vertebrata</taxon>
        <taxon>Euteleostomi</taxon>
        <taxon>Actinopterygii</taxon>
        <taxon>Neopterygii</taxon>
        <taxon>Teleostei</taxon>
        <taxon>Neoteleostei</taxon>
        <taxon>Acanthomorphata</taxon>
        <taxon>Ovalentaria</taxon>
        <taxon>Atherinomorphae</taxon>
        <taxon>Cyprinodontiformes</taxon>
        <taxon>Goodeidae</taxon>
        <taxon>Goodea</taxon>
    </lineage>
</organism>
<protein>
    <submittedName>
        <fullName evidence="1">Uncharacterized protein</fullName>
    </submittedName>
</protein>
<feature type="non-terminal residue" evidence="1">
    <location>
        <position position="1"/>
    </location>
</feature>
<name>A0ABV0MQX2_9TELE</name>
<evidence type="ECO:0000313" key="1">
    <source>
        <dbReference type="EMBL" id="MEQ2161478.1"/>
    </source>
</evidence>
<gene>
    <name evidence="1" type="ORF">GOODEAATRI_009981</name>
</gene>
<evidence type="ECO:0000313" key="2">
    <source>
        <dbReference type="Proteomes" id="UP001476798"/>
    </source>
</evidence>
<dbReference type="Proteomes" id="UP001476798">
    <property type="component" value="Unassembled WGS sequence"/>
</dbReference>
<dbReference type="EMBL" id="JAHRIO010010571">
    <property type="protein sequence ID" value="MEQ2161478.1"/>
    <property type="molecule type" value="Genomic_DNA"/>
</dbReference>
<accession>A0ABV0MQX2</accession>
<sequence length="91" mass="9924">ADDSSVVAEIATHRHWGTALCLNDSANASGFCDADILTLQDSHQLSALKSSSPSPCHPQTHLHFRVFWAGPEVSKFTRSGQLIKPRVLDKL</sequence>
<proteinExistence type="predicted"/>
<reference evidence="1 2" key="1">
    <citation type="submission" date="2021-06" db="EMBL/GenBank/DDBJ databases">
        <authorList>
            <person name="Palmer J.M."/>
        </authorList>
    </citation>
    <scope>NUCLEOTIDE SEQUENCE [LARGE SCALE GENOMIC DNA]</scope>
    <source>
        <strain evidence="1 2">GA_2019</strain>
        <tissue evidence="1">Muscle</tissue>
    </source>
</reference>